<comment type="catalytic activity">
    <reaction evidence="1">
        <text>L-glutamyl-[protein] + S-adenosyl-L-methionine = [protein]-L-glutamate 5-O-methyl ester + S-adenosyl-L-homocysteine</text>
        <dbReference type="Rhea" id="RHEA:24452"/>
        <dbReference type="Rhea" id="RHEA-COMP:10208"/>
        <dbReference type="Rhea" id="RHEA-COMP:10311"/>
        <dbReference type="ChEBI" id="CHEBI:29973"/>
        <dbReference type="ChEBI" id="CHEBI:57856"/>
        <dbReference type="ChEBI" id="CHEBI:59789"/>
        <dbReference type="ChEBI" id="CHEBI:82795"/>
        <dbReference type="EC" id="2.1.1.80"/>
    </reaction>
</comment>
<dbReference type="RefSeq" id="WP_377043223.1">
    <property type="nucleotide sequence ID" value="NZ_JAQIVI010000397.1"/>
</dbReference>
<comment type="caution">
    <text evidence="8">The sequence shown here is derived from an EMBL/GenBank/DDBJ whole genome shotgun (WGS) entry which is preliminary data.</text>
</comment>
<dbReference type="Proteomes" id="UP001596383">
    <property type="component" value="Unassembled WGS sequence"/>
</dbReference>
<feature type="compositionally biased region" description="Basic and acidic residues" evidence="6">
    <location>
        <begin position="293"/>
        <end position="306"/>
    </location>
</feature>
<dbReference type="InterPro" id="IPR050903">
    <property type="entry name" value="Bact_Chemotaxis_MeTrfase"/>
</dbReference>
<sequence length="314" mass="35162">MIGDGGGETDTISNDAAGNGSDADDGEAADGDDAFTTLLEFVEEELAFATSHYNDSYLDRRVSSRMRRTQNDSYATYFETLRSDPDEQDAVLEALSINVTGFFRNPDVWAGIRTILRRLSETADTVRVWSAACADGREPYSVSMLAHDDPEIDESAVSVLGTDISSPALETARNGVYEESRTIDLDEQLSFLDDYHRYVDVDGRTYRIGDAVKRSVRFQRHDLINDEPKSGFDLVICRNLFIYIDNAYKEPMLETIARSLRRDGYLVIGKAETIPPTLKSAFDVREARLRIYQREGDGSDADRPDGRPNSNSEF</sequence>
<feature type="region of interest" description="Disordered" evidence="6">
    <location>
        <begin position="293"/>
        <end position="314"/>
    </location>
</feature>
<dbReference type="AlphaFoldDB" id="A0ABD5SR98"/>
<dbReference type="PRINTS" id="PR00996">
    <property type="entry name" value="CHERMTFRASE"/>
</dbReference>
<evidence type="ECO:0000313" key="9">
    <source>
        <dbReference type="Proteomes" id="UP001596383"/>
    </source>
</evidence>
<dbReference type="InterPro" id="IPR022641">
    <property type="entry name" value="CheR_N"/>
</dbReference>
<dbReference type="PANTHER" id="PTHR24422:SF10">
    <property type="entry name" value="CHEMOTAXIS PROTEIN METHYLTRANSFERASE 2"/>
    <property type="match status" value="1"/>
</dbReference>
<dbReference type="InterPro" id="IPR036804">
    <property type="entry name" value="CheR_N_sf"/>
</dbReference>
<evidence type="ECO:0000256" key="2">
    <source>
        <dbReference type="ARBA" id="ARBA00012534"/>
    </source>
</evidence>
<dbReference type="SUPFAM" id="SSF53335">
    <property type="entry name" value="S-adenosyl-L-methionine-dependent methyltransferases"/>
    <property type="match status" value="1"/>
</dbReference>
<organism evidence="8 9">
    <name type="scientific">Natrinema soli</name>
    <dbReference type="NCBI Taxonomy" id="1930624"/>
    <lineage>
        <taxon>Archaea</taxon>
        <taxon>Methanobacteriati</taxon>
        <taxon>Methanobacteriota</taxon>
        <taxon>Stenosarchaea group</taxon>
        <taxon>Halobacteria</taxon>
        <taxon>Halobacteriales</taxon>
        <taxon>Natrialbaceae</taxon>
        <taxon>Natrinema</taxon>
    </lineage>
</organism>
<gene>
    <name evidence="8" type="ORF">ACFQE6_22080</name>
</gene>
<dbReference type="Pfam" id="PF01739">
    <property type="entry name" value="CheR"/>
    <property type="match status" value="1"/>
</dbReference>
<feature type="domain" description="CheR-type methyltransferase" evidence="7">
    <location>
        <begin position="32"/>
        <end position="295"/>
    </location>
</feature>
<keyword evidence="4" id="KW-0808">Transferase</keyword>
<dbReference type="Gene3D" id="3.40.50.150">
    <property type="entry name" value="Vaccinia Virus protein VP39"/>
    <property type="match status" value="1"/>
</dbReference>
<keyword evidence="9" id="KW-1185">Reference proteome</keyword>
<evidence type="ECO:0000256" key="3">
    <source>
        <dbReference type="ARBA" id="ARBA00022603"/>
    </source>
</evidence>
<proteinExistence type="predicted"/>
<dbReference type="GO" id="GO:0032259">
    <property type="term" value="P:methylation"/>
    <property type="evidence" value="ECO:0007669"/>
    <property type="project" value="UniProtKB-KW"/>
</dbReference>
<dbReference type="PANTHER" id="PTHR24422">
    <property type="entry name" value="CHEMOTAXIS PROTEIN METHYLTRANSFERASE"/>
    <property type="match status" value="1"/>
</dbReference>
<dbReference type="SUPFAM" id="SSF47757">
    <property type="entry name" value="Chemotaxis receptor methyltransferase CheR, N-terminal domain"/>
    <property type="match status" value="1"/>
</dbReference>
<dbReference type="CDD" id="cd02440">
    <property type="entry name" value="AdoMet_MTases"/>
    <property type="match status" value="1"/>
</dbReference>
<dbReference type="GO" id="GO:0008983">
    <property type="term" value="F:protein-glutamate O-methyltransferase activity"/>
    <property type="evidence" value="ECO:0007669"/>
    <property type="project" value="UniProtKB-EC"/>
</dbReference>
<name>A0ABD5SR98_9EURY</name>
<evidence type="ECO:0000256" key="5">
    <source>
        <dbReference type="ARBA" id="ARBA00022691"/>
    </source>
</evidence>
<evidence type="ECO:0000259" key="7">
    <source>
        <dbReference type="PROSITE" id="PS50123"/>
    </source>
</evidence>
<evidence type="ECO:0000313" key="8">
    <source>
        <dbReference type="EMBL" id="MFC6767578.1"/>
    </source>
</evidence>
<dbReference type="EMBL" id="JBHSWV010000397">
    <property type="protein sequence ID" value="MFC6767578.1"/>
    <property type="molecule type" value="Genomic_DNA"/>
</dbReference>
<keyword evidence="5" id="KW-0949">S-adenosyl-L-methionine</keyword>
<accession>A0ABD5SR98</accession>
<feature type="region of interest" description="Disordered" evidence="6">
    <location>
        <begin position="1"/>
        <end position="29"/>
    </location>
</feature>
<reference evidence="8 9" key="1">
    <citation type="journal article" date="2019" name="Int. J. Syst. Evol. Microbiol.">
        <title>The Global Catalogue of Microorganisms (GCM) 10K type strain sequencing project: providing services to taxonomists for standard genome sequencing and annotation.</title>
        <authorList>
            <consortium name="The Broad Institute Genomics Platform"/>
            <consortium name="The Broad Institute Genome Sequencing Center for Infectious Disease"/>
            <person name="Wu L."/>
            <person name="Ma J."/>
        </authorList>
    </citation>
    <scope>NUCLEOTIDE SEQUENCE [LARGE SCALE GENOMIC DNA]</scope>
    <source>
        <strain evidence="8 9">LMG 29247</strain>
    </source>
</reference>
<dbReference type="InterPro" id="IPR000780">
    <property type="entry name" value="CheR_MeTrfase"/>
</dbReference>
<dbReference type="Pfam" id="PF03705">
    <property type="entry name" value="CheR_N"/>
    <property type="match status" value="1"/>
</dbReference>
<evidence type="ECO:0000256" key="6">
    <source>
        <dbReference type="SAM" id="MobiDB-lite"/>
    </source>
</evidence>
<evidence type="ECO:0000256" key="4">
    <source>
        <dbReference type="ARBA" id="ARBA00022679"/>
    </source>
</evidence>
<keyword evidence="3 8" id="KW-0489">Methyltransferase</keyword>
<dbReference type="SMART" id="SM00138">
    <property type="entry name" value="MeTrc"/>
    <property type="match status" value="1"/>
</dbReference>
<dbReference type="InterPro" id="IPR029063">
    <property type="entry name" value="SAM-dependent_MTases_sf"/>
</dbReference>
<dbReference type="PROSITE" id="PS50123">
    <property type="entry name" value="CHER"/>
    <property type="match status" value="1"/>
</dbReference>
<dbReference type="InterPro" id="IPR022642">
    <property type="entry name" value="CheR_C"/>
</dbReference>
<dbReference type="Gene3D" id="1.10.155.10">
    <property type="entry name" value="Chemotaxis receptor methyltransferase CheR, N-terminal domain"/>
    <property type="match status" value="1"/>
</dbReference>
<evidence type="ECO:0000256" key="1">
    <source>
        <dbReference type="ARBA" id="ARBA00001541"/>
    </source>
</evidence>
<dbReference type="EC" id="2.1.1.80" evidence="2"/>
<protein>
    <recommendedName>
        <fullName evidence="2">protein-glutamate O-methyltransferase</fullName>
        <ecNumber evidence="2">2.1.1.80</ecNumber>
    </recommendedName>
</protein>